<reference evidence="2 3" key="1">
    <citation type="submission" date="2020-11" db="EMBL/GenBank/DDBJ databases">
        <title>A novel isolate from a Black sea contaminated sediment with potential to produce alkanes: Plantactinospora alkalitolerans sp. nov.</title>
        <authorList>
            <person name="Carro L."/>
            <person name="Veyisoglu A."/>
            <person name="Guven K."/>
            <person name="Schumann P."/>
            <person name="Klenk H.-P."/>
            <person name="Sahin N."/>
        </authorList>
    </citation>
    <scope>NUCLEOTIDE SEQUENCE [LARGE SCALE GENOMIC DNA]</scope>
    <source>
        <strain evidence="2 3">S1510</strain>
    </source>
</reference>
<dbReference type="Proteomes" id="UP000638560">
    <property type="component" value="Unassembled WGS sequence"/>
</dbReference>
<name>A0ABS0GY74_9ACTN</name>
<proteinExistence type="predicted"/>
<comment type="caution">
    <text evidence="2">The sequence shown here is derived from an EMBL/GenBank/DDBJ whole genome shotgun (WGS) entry which is preliminary data.</text>
</comment>
<organism evidence="2 3">
    <name type="scientific">Plantactinospora alkalitolerans</name>
    <dbReference type="NCBI Taxonomy" id="2789879"/>
    <lineage>
        <taxon>Bacteria</taxon>
        <taxon>Bacillati</taxon>
        <taxon>Actinomycetota</taxon>
        <taxon>Actinomycetes</taxon>
        <taxon>Micromonosporales</taxon>
        <taxon>Micromonosporaceae</taxon>
        <taxon>Plantactinospora</taxon>
    </lineage>
</organism>
<gene>
    <name evidence="2" type="ORF">I0C86_19605</name>
</gene>
<evidence type="ECO:0000256" key="1">
    <source>
        <dbReference type="SAM" id="MobiDB-lite"/>
    </source>
</evidence>
<protein>
    <submittedName>
        <fullName evidence="2">Uncharacterized protein</fullName>
    </submittedName>
</protein>
<keyword evidence="3" id="KW-1185">Reference proteome</keyword>
<feature type="region of interest" description="Disordered" evidence="1">
    <location>
        <begin position="1"/>
        <end position="45"/>
    </location>
</feature>
<evidence type="ECO:0000313" key="2">
    <source>
        <dbReference type="EMBL" id="MBF9131149.1"/>
    </source>
</evidence>
<dbReference type="RefSeq" id="WP_196202711.1">
    <property type="nucleotide sequence ID" value="NZ_JADPUN010000183.1"/>
</dbReference>
<evidence type="ECO:0000313" key="3">
    <source>
        <dbReference type="Proteomes" id="UP000638560"/>
    </source>
</evidence>
<accession>A0ABS0GY74</accession>
<sequence>MTRRPGYGPVQVSDGDDGMPPPRKPKVVDPDTANDPSYEGLRTDTVEPLVLRRDLALASSSGQRNRR</sequence>
<dbReference type="EMBL" id="JADPUN010000183">
    <property type="protein sequence ID" value="MBF9131149.1"/>
    <property type="molecule type" value="Genomic_DNA"/>
</dbReference>